<protein>
    <recommendedName>
        <fullName evidence="3">HMG box domain-containing protein</fullName>
    </recommendedName>
</protein>
<dbReference type="InterPro" id="IPR009071">
    <property type="entry name" value="HMG_box_dom"/>
</dbReference>
<feature type="compositionally biased region" description="Basic and acidic residues" evidence="2">
    <location>
        <begin position="281"/>
        <end position="290"/>
    </location>
</feature>
<name>A0A9P6L9G3_9AGAM</name>
<dbReference type="PROSITE" id="PS50118">
    <property type="entry name" value="HMG_BOX_2"/>
    <property type="match status" value="1"/>
</dbReference>
<evidence type="ECO:0000313" key="4">
    <source>
        <dbReference type="EMBL" id="KAF9787987.1"/>
    </source>
</evidence>
<feature type="domain" description="HMG box" evidence="3">
    <location>
        <begin position="263"/>
        <end position="320"/>
    </location>
</feature>
<keyword evidence="5" id="KW-1185">Reference proteome</keyword>
<dbReference type="GO" id="GO:0005634">
    <property type="term" value="C:nucleus"/>
    <property type="evidence" value="ECO:0007669"/>
    <property type="project" value="UniProtKB-UniRule"/>
</dbReference>
<dbReference type="GO" id="GO:0003677">
    <property type="term" value="F:DNA binding"/>
    <property type="evidence" value="ECO:0007669"/>
    <property type="project" value="UniProtKB-UniRule"/>
</dbReference>
<comment type="caution">
    <text evidence="4">The sequence shown here is derived from an EMBL/GenBank/DDBJ whole genome shotgun (WGS) entry which is preliminary data.</text>
</comment>
<feature type="region of interest" description="Disordered" evidence="2">
    <location>
        <begin position="281"/>
        <end position="320"/>
    </location>
</feature>
<dbReference type="SUPFAM" id="SSF47095">
    <property type="entry name" value="HMG-box"/>
    <property type="match status" value="2"/>
</dbReference>
<evidence type="ECO:0000256" key="2">
    <source>
        <dbReference type="SAM" id="MobiDB-lite"/>
    </source>
</evidence>
<keyword evidence="1" id="KW-0539">Nucleus</keyword>
<dbReference type="OrthoDB" id="1919336at2759"/>
<dbReference type="EMBL" id="WIUZ02000004">
    <property type="protein sequence ID" value="KAF9787987.1"/>
    <property type="molecule type" value="Genomic_DNA"/>
</dbReference>
<evidence type="ECO:0000313" key="5">
    <source>
        <dbReference type="Proteomes" id="UP000736335"/>
    </source>
</evidence>
<organism evidence="4 5">
    <name type="scientific">Thelephora terrestris</name>
    <dbReference type="NCBI Taxonomy" id="56493"/>
    <lineage>
        <taxon>Eukaryota</taxon>
        <taxon>Fungi</taxon>
        <taxon>Dikarya</taxon>
        <taxon>Basidiomycota</taxon>
        <taxon>Agaricomycotina</taxon>
        <taxon>Agaricomycetes</taxon>
        <taxon>Thelephorales</taxon>
        <taxon>Thelephoraceae</taxon>
        <taxon>Thelephora</taxon>
    </lineage>
</organism>
<dbReference type="InterPro" id="IPR036910">
    <property type="entry name" value="HMG_box_dom_sf"/>
</dbReference>
<feature type="DNA-binding region" description="HMG box" evidence="1">
    <location>
        <begin position="263"/>
        <end position="320"/>
    </location>
</feature>
<dbReference type="Gene3D" id="1.10.30.10">
    <property type="entry name" value="High mobility group box domain"/>
    <property type="match status" value="1"/>
</dbReference>
<feature type="region of interest" description="Disordered" evidence="2">
    <location>
        <begin position="155"/>
        <end position="176"/>
    </location>
</feature>
<dbReference type="Pfam" id="PF00505">
    <property type="entry name" value="HMG_box"/>
    <property type="match status" value="1"/>
</dbReference>
<evidence type="ECO:0000256" key="1">
    <source>
        <dbReference type="PROSITE-ProRule" id="PRU00267"/>
    </source>
</evidence>
<dbReference type="Proteomes" id="UP000736335">
    <property type="component" value="Unassembled WGS sequence"/>
</dbReference>
<evidence type="ECO:0000259" key="3">
    <source>
        <dbReference type="PROSITE" id="PS50118"/>
    </source>
</evidence>
<dbReference type="AlphaFoldDB" id="A0A9P6L9G3"/>
<reference evidence="4" key="1">
    <citation type="journal article" date="2020" name="Nat. Commun.">
        <title>Large-scale genome sequencing of mycorrhizal fungi provides insights into the early evolution of symbiotic traits.</title>
        <authorList>
            <person name="Miyauchi S."/>
            <person name="Kiss E."/>
            <person name="Kuo A."/>
            <person name="Drula E."/>
            <person name="Kohler A."/>
            <person name="Sanchez-Garcia M."/>
            <person name="Morin E."/>
            <person name="Andreopoulos B."/>
            <person name="Barry K.W."/>
            <person name="Bonito G."/>
            <person name="Buee M."/>
            <person name="Carver A."/>
            <person name="Chen C."/>
            <person name="Cichocki N."/>
            <person name="Clum A."/>
            <person name="Culley D."/>
            <person name="Crous P.W."/>
            <person name="Fauchery L."/>
            <person name="Girlanda M."/>
            <person name="Hayes R.D."/>
            <person name="Keri Z."/>
            <person name="LaButti K."/>
            <person name="Lipzen A."/>
            <person name="Lombard V."/>
            <person name="Magnuson J."/>
            <person name="Maillard F."/>
            <person name="Murat C."/>
            <person name="Nolan M."/>
            <person name="Ohm R.A."/>
            <person name="Pangilinan J."/>
            <person name="Pereira M.F."/>
            <person name="Perotto S."/>
            <person name="Peter M."/>
            <person name="Pfister S."/>
            <person name="Riley R."/>
            <person name="Sitrit Y."/>
            <person name="Stielow J.B."/>
            <person name="Szollosi G."/>
            <person name="Zifcakova L."/>
            <person name="Stursova M."/>
            <person name="Spatafora J.W."/>
            <person name="Tedersoo L."/>
            <person name="Vaario L.M."/>
            <person name="Yamada A."/>
            <person name="Yan M."/>
            <person name="Wang P."/>
            <person name="Xu J."/>
            <person name="Bruns T."/>
            <person name="Baldrian P."/>
            <person name="Vilgalys R."/>
            <person name="Dunand C."/>
            <person name="Henrissat B."/>
            <person name="Grigoriev I.V."/>
            <person name="Hibbett D."/>
            <person name="Nagy L.G."/>
            <person name="Martin F.M."/>
        </authorList>
    </citation>
    <scope>NUCLEOTIDE SEQUENCE</scope>
    <source>
        <strain evidence="4">UH-Tt-Lm1</strain>
    </source>
</reference>
<feature type="region of interest" description="Disordered" evidence="2">
    <location>
        <begin position="60"/>
        <end position="88"/>
    </location>
</feature>
<accession>A0A9P6L9G3</accession>
<keyword evidence="1" id="KW-0238">DNA-binding</keyword>
<sequence>MLSLFARRVALSTHCSTATYTRILPLSAPSLRYRRPLDNGFHTGTVHLVASPRRGVSTEAVAASGGAKPLTKSTTTGRKKRGKELTPEQKAAQAVLLQAKRELERRRKKEQIAALKAKLKAQAAKKREAAAMKRKRLAEKEREAAALQRKRLVEKKKKFAQQEKERRAKKPKIIKPPPKSINGFALLIHELKKGPSEAVVVWRNLSEEGKREYAARAKEVTQRRKEEFDAFVKTVTRSDIFRYNSQQRSKGRTKSVIRVKSKKTRPLMCFMKYMQEFRTRPDQAGKRPVEVSKAAGKAWHSLTQEERDSYNAVPSESPTA</sequence>
<gene>
    <name evidence="4" type="ORF">BJ322DRAFT_596752</name>
</gene>
<reference evidence="4" key="2">
    <citation type="submission" date="2020-11" db="EMBL/GenBank/DDBJ databases">
        <authorList>
            <consortium name="DOE Joint Genome Institute"/>
            <person name="Kuo A."/>
            <person name="Miyauchi S."/>
            <person name="Kiss E."/>
            <person name="Drula E."/>
            <person name="Kohler A."/>
            <person name="Sanchez-Garcia M."/>
            <person name="Andreopoulos B."/>
            <person name="Barry K.W."/>
            <person name="Bonito G."/>
            <person name="Buee M."/>
            <person name="Carver A."/>
            <person name="Chen C."/>
            <person name="Cichocki N."/>
            <person name="Clum A."/>
            <person name="Culley D."/>
            <person name="Crous P.W."/>
            <person name="Fauchery L."/>
            <person name="Girlanda M."/>
            <person name="Hayes R."/>
            <person name="Keri Z."/>
            <person name="Labutti K."/>
            <person name="Lipzen A."/>
            <person name="Lombard V."/>
            <person name="Magnuson J."/>
            <person name="Maillard F."/>
            <person name="Morin E."/>
            <person name="Murat C."/>
            <person name="Nolan M."/>
            <person name="Ohm R."/>
            <person name="Pangilinan J."/>
            <person name="Pereira M."/>
            <person name="Perotto S."/>
            <person name="Peter M."/>
            <person name="Riley R."/>
            <person name="Sitrit Y."/>
            <person name="Stielow B."/>
            <person name="Szollosi G."/>
            <person name="Zifcakova L."/>
            <person name="Stursova M."/>
            <person name="Spatafora J.W."/>
            <person name="Tedersoo L."/>
            <person name="Vaario L.-M."/>
            <person name="Yamada A."/>
            <person name="Yan M."/>
            <person name="Wang P."/>
            <person name="Xu J."/>
            <person name="Bruns T."/>
            <person name="Baldrian P."/>
            <person name="Vilgalys R."/>
            <person name="Henrissat B."/>
            <person name="Grigoriev I.V."/>
            <person name="Hibbett D."/>
            <person name="Nagy L.G."/>
            <person name="Martin F.M."/>
        </authorList>
    </citation>
    <scope>NUCLEOTIDE SEQUENCE</scope>
    <source>
        <strain evidence="4">UH-Tt-Lm1</strain>
    </source>
</reference>
<proteinExistence type="predicted"/>